<dbReference type="GO" id="GO:2001234">
    <property type="term" value="P:negative regulation of apoptotic signaling pathway"/>
    <property type="evidence" value="ECO:0007669"/>
    <property type="project" value="TreeGrafter"/>
</dbReference>
<dbReference type="Pfam" id="PF01027">
    <property type="entry name" value="Bax1-I"/>
    <property type="match status" value="1"/>
</dbReference>
<comment type="subcellular location">
    <subcellularLocation>
        <location evidence="1">Membrane</location>
        <topology evidence="1">Multi-pass membrane protein</topology>
    </subcellularLocation>
</comment>
<dbReference type="CDD" id="cd10428">
    <property type="entry name" value="LFG_like"/>
    <property type="match status" value="1"/>
</dbReference>
<evidence type="ECO:0000256" key="1">
    <source>
        <dbReference type="ARBA" id="ARBA00004141"/>
    </source>
</evidence>
<feature type="transmembrane region" description="Helical" evidence="6">
    <location>
        <begin position="112"/>
        <end position="133"/>
    </location>
</feature>
<evidence type="ECO:0000313" key="8">
    <source>
        <dbReference type="EMBL" id="KAK1806575.1"/>
    </source>
</evidence>
<accession>A0AAD8ZX06</accession>
<feature type="region of interest" description="Disordered" evidence="5">
    <location>
        <begin position="17"/>
        <end position="37"/>
    </location>
</feature>
<feature type="compositionally biased region" description="Pro residues" evidence="5">
    <location>
        <begin position="24"/>
        <end position="36"/>
    </location>
</feature>
<dbReference type="GO" id="GO:0005794">
    <property type="term" value="C:Golgi apparatus"/>
    <property type="evidence" value="ECO:0007669"/>
    <property type="project" value="TreeGrafter"/>
</dbReference>
<dbReference type="GO" id="GO:0005783">
    <property type="term" value="C:endoplasmic reticulum"/>
    <property type="evidence" value="ECO:0007669"/>
    <property type="project" value="TreeGrafter"/>
</dbReference>
<evidence type="ECO:0000259" key="7">
    <source>
        <dbReference type="Pfam" id="PF15059"/>
    </source>
</evidence>
<evidence type="ECO:0000256" key="2">
    <source>
        <dbReference type="ARBA" id="ARBA00022692"/>
    </source>
</evidence>
<keyword evidence="4 6" id="KW-0472">Membrane</keyword>
<feature type="transmembrane region" description="Helical" evidence="6">
    <location>
        <begin position="202"/>
        <end position="220"/>
    </location>
</feature>
<evidence type="ECO:0000256" key="5">
    <source>
        <dbReference type="SAM" id="MobiDB-lite"/>
    </source>
</evidence>
<keyword evidence="3 6" id="KW-1133">Transmembrane helix</keyword>
<dbReference type="Proteomes" id="UP001239994">
    <property type="component" value="Unassembled WGS sequence"/>
</dbReference>
<dbReference type="PANTHER" id="PTHR23291:SF77">
    <property type="entry name" value="GLUTAMATE RECEPTOR, IONOTROPIC, N-METHYL D-ASPARTATE-ASSOCIATED PROTEIN 1B (GLUTAMATE BINDING) ISOFORM X1"/>
    <property type="match status" value="1"/>
</dbReference>
<dbReference type="Pfam" id="PF15059">
    <property type="entry name" value="Speriolin_C"/>
    <property type="match status" value="1"/>
</dbReference>
<protein>
    <recommendedName>
        <fullName evidence="7">Speriolin C-terminal domain-containing protein</fullName>
    </recommendedName>
</protein>
<feature type="domain" description="Speriolin C-terminal" evidence="7">
    <location>
        <begin position="427"/>
        <end position="572"/>
    </location>
</feature>
<dbReference type="GO" id="GO:0016020">
    <property type="term" value="C:membrane"/>
    <property type="evidence" value="ECO:0007669"/>
    <property type="project" value="UniProtKB-SubCell"/>
</dbReference>
<evidence type="ECO:0000256" key="3">
    <source>
        <dbReference type="ARBA" id="ARBA00022989"/>
    </source>
</evidence>
<dbReference type="PANTHER" id="PTHR23291">
    <property type="entry name" value="BAX INHIBITOR-RELATED"/>
    <property type="match status" value="1"/>
</dbReference>
<keyword evidence="9" id="KW-1185">Reference proteome</keyword>
<comment type="caution">
    <text evidence="8">The sequence shown here is derived from an EMBL/GenBank/DDBJ whole genome shotgun (WGS) entry which is preliminary data.</text>
</comment>
<dbReference type="AlphaFoldDB" id="A0AAD8ZX06"/>
<feature type="transmembrane region" description="Helical" evidence="6">
    <location>
        <begin position="257"/>
        <end position="279"/>
    </location>
</feature>
<evidence type="ECO:0000256" key="4">
    <source>
        <dbReference type="ARBA" id="ARBA00023136"/>
    </source>
</evidence>
<evidence type="ECO:0000256" key="6">
    <source>
        <dbReference type="SAM" id="Phobius"/>
    </source>
</evidence>
<reference evidence="8" key="1">
    <citation type="submission" date="2023-03" db="EMBL/GenBank/DDBJ databases">
        <title>Electrophorus voltai genome.</title>
        <authorList>
            <person name="Bian C."/>
        </authorList>
    </citation>
    <scope>NUCLEOTIDE SEQUENCE</scope>
    <source>
        <strain evidence="8">CB-2022</strain>
        <tissue evidence="8">Muscle</tissue>
    </source>
</reference>
<dbReference type="EMBL" id="JAROKS010000001">
    <property type="protein sequence ID" value="KAK1806575.1"/>
    <property type="molecule type" value="Genomic_DNA"/>
</dbReference>
<feature type="transmembrane region" description="Helical" evidence="6">
    <location>
        <begin position="232"/>
        <end position="251"/>
    </location>
</feature>
<feature type="transmembrane region" description="Helical" evidence="6">
    <location>
        <begin position="176"/>
        <end position="196"/>
    </location>
</feature>
<feature type="region of interest" description="Disordered" evidence="5">
    <location>
        <begin position="379"/>
        <end position="409"/>
    </location>
</feature>
<proteinExistence type="predicted"/>
<evidence type="ECO:0000313" key="9">
    <source>
        <dbReference type="Proteomes" id="UP001239994"/>
    </source>
</evidence>
<dbReference type="InterPro" id="IPR029384">
    <property type="entry name" value="Speriolin_C"/>
</dbReference>
<gene>
    <name evidence="8" type="ORF">P4O66_005085</name>
</gene>
<keyword evidence="2 6" id="KW-0812">Transmembrane</keyword>
<sequence>MAQDKSGYVKLVEDVPQEGHGFDQPPPPGFVIPPPNYAGMPGVPGPPAYGQAAPGFPHAPFPQPGPVLYPTNAGPINHPQQSDDPPPVYDNQEITLSGFDDKSVRRAFVRKVFLVLTVQLTVTFSFVALFTFNTNIKTFVRQNSWTYWVSYLIFIIPLISISCCGEFRRKHPWNMVALSILTLSMSYMTGMIASFYDTYTVIMAVGITVVVCFTVVVFSLQSKYDFTSCVGVLFVCMIVLFVFGILCIFIRNNILQIVYASLGALIFTCFLAVDTQLLLGNKKLSLNPEEYVFGALNLYLDIINIFLMDKENNESLRIQNDILRREVDDLKMMLCIAKENLDLRSKLDSFSANGSAMENAGKKERIRWYDSVDESQFRSGLLKRPHRTSSPLDLSSDKDSPNRPPVPINEIPSCSFSYQKVKDPERLVGEIVFQLDRRILSYIFQEQPRLYGFTVLNIGDKIVQVSTHPITGQVEEAYRLELTKRHTELMDQLCSLGYSRTLHPPFAEFIINTYGILKQRPDPACELNYNCPDVLRRVLVMTVPPCLLKDLLLLFSCLCYMARTDRNPLFQW</sequence>
<organism evidence="8 9">
    <name type="scientific">Electrophorus voltai</name>
    <dbReference type="NCBI Taxonomy" id="2609070"/>
    <lineage>
        <taxon>Eukaryota</taxon>
        <taxon>Metazoa</taxon>
        <taxon>Chordata</taxon>
        <taxon>Craniata</taxon>
        <taxon>Vertebrata</taxon>
        <taxon>Euteleostomi</taxon>
        <taxon>Actinopterygii</taxon>
        <taxon>Neopterygii</taxon>
        <taxon>Teleostei</taxon>
        <taxon>Ostariophysi</taxon>
        <taxon>Gymnotiformes</taxon>
        <taxon>Gymnotoidei</taxon>
        <taxon>Gymnotidae</taxon>
        <taxon>Electrophorus</taxon>
    </lineage>
</organism>
<feature type="transmembrane region" description="Helical" evidence="6">
    <location>
        <begin position="145"/>
        <end position="164"/>
    </location>
</feature>
<name>A0AAD8ZX06_9TELE</name>
<dbReference type="InterPro" id="IPR006214">
    <property type="entry name" value="Bax_inhibitor_1-related"/>
</dbReference>